<keyword evidence="3" id="KW-1185">Reference proteome</keyword>
<protein>
    <submittedName>
        <fullName evidence="2">Uncharacterized protein</fullName>
    </submittedName>
</protein>
<comment type="caution">
    <text evidence="2">The sequence shown here is derived from an EMBL/GenBank/DDBJ whole genome shotgun (WGS) entry which is preliminary data.</text>
</comment>
<name>A0ABN3N3L0_9ACTN</name>
<reference evidence="2 3" key="1">
    <citation type="journal article" date="2019" name="Int. J. Syst. Evol. Microbiol.">
        <title>The Global Catalogue of Microorganisms (GCM) 10K type strain sequencing project: providing services to taxonomists for standard genome sequencing and annotation.</title>
        <authorList>
            <consortium name="The Broad Institute Genomics Platform"/>
            <consortium name="The Broad Institute Genome Sequencing Center for Infectious Disease"/>
            <person name="Wu L."/>
            <person name="Ma J."/>
        </authorList>
    </citation>
    <scope>NUCLEOTIDE SEQUENCE [LARGE SCALE GENOMIC DNA]</scope>
    <source>
        <strain evidence="2 3">JCM 3367</strain>
    </source>
</reference>
<accession>A0ABN3N3L0</accession>
<dbReference type="Proteomes" id="UP001499978">
    <property type="component" value="Unassembled WGS sequence"/>
</dbReference>
<gene>
    <name evidence="2" type="ORF">GCM10010201_07130</name>
</gene>
<evidence type="ECO:0000256" key="1">
    <source>
        <dbReference type="SAM" id="MobiDB-lite"/>
    </source>
</evidence>
<evidence type="ECO:0000313" key="2">
    <source>
        <dbReference type="EMBL" id="GAA2513844.1"/>
    </source>
</evidence>
<evidence type="ECO:0000313" key="3">
    <source>
        <dbReference type="Proteomes" id="UP001499978"/>
    </source>
</evidence>
<proteinExistence type="predicted"/>
<dbReference type="EMBL" id="BAAARY010000002">
    <property type="protein sequence ID" value="GAA2513844.1"/>
    <property type="molecule type" value="Genomic_DNA"/>
</dbReference>
<organism evidence="2 3">
    <name type="scientific">Pilimelia columellifera subsp. columellifera</name>
    <dbReference type="NCBI Taxonomy" id="706583"/>
    <lineage>
        <taxon>Bacteria</taxon>
        <taxon>Bacillati</taxon>
        <taxon>Actinomycetota</taxon>
        <taxon>Actinomycetes</taxon>
        <taxon>Micromonosporales</taxon>
        <taxon>Micromonosporaceae</taxon>
        <taxon>Pilimelia</taxon>
    </lineage>
</organism>
<feature type="region of interest" description="Disordered" evidence="1">
    <location>
        <begin position="1"/>
        <end position="22"/>
    </location>
</feature>
<sequence>MDPEAGARQQRMATGSPPACGQRDHLWITPACAGPRGRFGAATRAEKREPEAYTGQLAIAF</sequence>